<dbReference type="EMBL" id="CAIIXF020000004">
    <property type="protein sequence ID" value="CAH1781449.1"/>
    <property type="molecule type" value="Genomic_DNA"/>
</dbReference>
<keyword evidence="2" id="KW-1185">Reference proteome</keyword>
<dbReference type="OrthoDB" id="6105524at2759"/>
<accession>A0A8J1UGX3</accession>
<dbReference type="Proteomes" id="UP000749559">
    <property type="component" value="Unassembled WGS sequence"/>
</dbReference>
<evidence type="ECO:0000313" key="1">
    <source>
        <dbReference type="EMBL" id="CAH1781449.1"/>
    </source>
</evidence>
<name>A0A8J1UGX3_OWEFU</name>
<sequence length="190" mass="20735">MPQLKTDTEEELRKLIDKVFQYLFRVALFQVSMGATSVISGVMTLHVSRDRMAFPIAAAVPIWNGTLVLITGALGMYISKGEKTLQSSSVKCSFIGYFTICNITITTSLLTTVYGAGCIAHCVSTSSCEPDHSATLSFSALNIVLGILLVVCQIFGTCMFCRKGNKKKKKSIDMHELTGTTNAQTQFLEK</sequence>
<protein>
    <submittedName>
        <fullName evidence="1">Uncharacterized protein</fullName>
    </submittedName>
</protein>
<evidence type="ECO:0000313" key="2">
    <source>
        <dbReference type="Proteomes" id="UP000749559"/>
    </source>
</evidence>
<dbReference type="AlphaFoldDB" id="A0A8J1UGX3"/>
<comment type="caution">
    <text evidence="1">The sequence shown here is derived from an EMBL/GenBank/DDBJ whole genome shotgun (WGS) entry which is preliminary data.</text>
</comment>
<proteinExistence type="predicted"/>
<gene>
    <name evidence="1" type="ORF">OFUS_LOCUS8027</name>
</gene>
<reference evidence="1" key="1">
    <citation type="submission" date="2022-03" db="EMBL/GenBank/DDBJ databases">
        <authorList>
            <person name="Martin C."/>
        </authorList>
    </citation>
    <scope>NUCLEOTIDE SEQUENCE</scope>
</reference>
<organism evidence="1 2">
    <name type="scientific">Owenia fusiformis</name>
    <name type="common">Polychaete worm</name>
    <dbReference type="NCBI Taxonomy" id="6347"/>
    <lineage>
        <taxon>Eukaryota</taxon>
        <taxon>Metazoa</taxon>
        <taxon>Spiralia</taxon>
        <taxon>Lophotrochozoa</taxon>
        <taxon>Annelida</taxon>
        <taxon>Polychaeta</taxon>
        <taxon>Sedentaria</taxon>
        <taxon>Canalipalpata</taxon>
        <taxon>Sabellida</taxon>
        <taxon>Oweniida</taxon>
        <taxon>Oweniidae</taxon>
        <taxon>Owenia</taxon>
    </lineage>
</organism>